<dbReference type="EC" id="2.6.1.-" evidence="4"/>
<dbReference type="GO" id="GO:0010285">
    <property type="term" value="F:L,L-diaminopimelate aminotransferase activity"/>
    <property type="evidence" value="ECO:0007669"/>
    <property type="project" value="InterPro"/>
</dbReference>
<dbReference type="InterPro" id="IPR004839">
    <property type="entry name" value="Aminotransferase_I/II_large"/>
</dbReference>
<dbReference type="InterPro" id="IPR015421">
    <property type="entry name" value="PyrdxlP-dep_Trfase_major"/>
</dbReference>
<evidence type="ECO:0000313" key="7">
    <source>
        <dbReference type="Proteomes" id="UP000001059"/>
    </source>
</evidence>
<dbReference type="NCBIfam" id="TIGR03540">
    <property type="entry name" value="DapC_direct"/>
    <property type="match status" value="1"/>
</dbReference>
<reference evidence="6 7" key="1">
    <citation type="submission" date="2010-03" db="EMBL/GenBank/DDBJ databases">
        <title>The complete genome of Methanohalophilus mahii DSM 5219.</title>
        <authorList>
            <consortium name="US DOE Joint Genome Institute (JGI-PGF)"/>
            <person name="Lucas S."/>
            <person name="Copeland A."/>
            <person name="Lapidus A."/>
            <person name="Glavina del Rio T."/>
            <person name="Dalin E."/>
            <person name="Tice H."/>
            <person name="Bruce D."/>
            <person name="Goodwin L."/>
            <person name="Pitluck S."/>
            <person name="Kyrpides N."/>
            <person name="Mavromatis K."/>
            <person name="Ivanova N."/>
            <person name="Lykidis A."/>
            <person name="Saunders E."/>
            <person name="Brettin T."/>
            <person name="Detter J.C."/>
            <person name="Han C."/>
            <person name="Land M."/>
            <person name="Hauser L."/>
            <person name="Markowitz V."/>
            <person name="Cheng J.-F."/>
            <person name="Hugenholtz P."/>
            <person name="Woyke T."/>
            <person name="Wu D."/>
            <person name="Spring S."/>
            <person name="Schneider S."/>
            <person name="Schroeder M."/>
            <person name="Klenk H.-P."/>
            <person name="Eisen J.A."/>
        </authorList>
    </citation>
    <scope>NUCLEOTIDE SEQUENCE [LARGE SCALE GENOMIC DNA]</scope>
    <source>
        <strain evidence="7">ATCC 35705 / DSM 5219 / SLP</strain>
    </source>
</reference>
<accession>D5E6U9</accession>
<dbReference type="GO" id="GO:0030170">
    <property type="term" value="F:pyridoxal phosphate binding"/>
    <property type="evidence" value="ECO:0007669"/>
    <property type="project" value="InterPro"/>
</dbReference>
<feature type="domain" description="Aminotransferase class I/classII large" evidence="5">
    <location>
        <begin position="30"/>
        <end position="379"/>
    </location>
</feature>
<dbReference type="KEGG" id="mmh:Mmah_1388"/>
<sequence length="385" mass="42318">MYSDRINALPPYLFATIDEAKAKVKEQGVDVIDLGVGDPDQPTHQHIVDSMCEAVRDPSTHRYPSYSGMPAFREAAARWCKETKGIDIDPATEALTMIGSKEGVAHIPLAFLNPGDVALVPDPAYPVYKIGTQFAGGVPHIMPLLEENDFLPDLDSIPKDVLEKTKLMFMNYPNNPTSATASLKFFEEVVDFARENEVVIVHDNAYSDMVYDGYEAPSFLNVDGAMDVGVEFYSLSKTYNMTGWRIAFAVGNKDIITGFGKVKSNIDSGAFEAVQKAGITALDSSQQCVTDMNNVYKQRRDTLLKGLDAMGLAVNPPKATFYVWARVPEKYSSIDFSSLLLEEAGIVATPGVGFGDYGEGYIRFALTQTVERIEEAVGRMEKLDL</sequence>
<dbReference type="NCBIfam" id="NF006756">
    <property type="entry name" value="PRK09276.1"/>
    <property type="match status" value="1"/>
</dbReference>
<dbReference type="PANTHER" id="PTHR42832:SF3">
    <property type="entry name" value="L-GLUTAMINE--4-(METHYLSULFANYL)-2-OXOBUTANOATE AMINOTRANSFERASE"/>
    <property type="match status" value="1"/>
</dbReference>
<dbReference type="CDD" id="cd00609">
    <property type="entry name" value="AAT_like"/>
    <property type="match status" value="1"/>
</dbReference>
<dbReference type="InterPro" id="IPR004838">
    <property type="entry name" value="NHTrfase_class1_PyrdxlP-BS"/>
</dbReference>
<organism evidence="6 7">
    <name type="scientific">Methanohalophilus mahii (strain ATCC 35705 / DSM 5219 / SLP)</name>
    <dbReference type="NCBI Taxonomy" id="547558"/>
    <lineage>
        <taxon>Archaea</taxon>
        <taxon>Methanobacteriati</taxon>
        <taxon>Methanobacteriota</taxon>
        <taxon>Stenosarchaea group</taxon>
        <taxon>Methanomicrobia</taxon>
        <taxon>Methanosarcinales</taxon>
        <taxon>Methanosarcinaceae</taxon>
        <taxon>Methanohalophilus</taxon>
    </lineage>
</organism>
<dbReference type="OrthoDB" id="372018at2157"/>
<evidence type="ECO:0000259" key="5">
    <source>
        <dbReference type="Pfam" id="PF00155"/>
    </source>
</evidence>
<dbReference type="HOGENOM" id="CLU_017584_4_5_2"/>
<dbReference type="Gene3D" id="3.90.1150.10">
    <property type="entry name" value="Aspartate Aminotransferase, domain 1"/>
    <property type="match status" value="1"/>
</dbReference>
<dbReference type="PROSITE" id="PS00105">
    <property type="entry name" value="AA_TRANSFER_CLASS_1"/>
    <property type="match status" value="1"/>
</dbReference>
<evidence type="ECO:0000256" key="1">
    <source>
        <dbReference type="ARBA" id="ARBA00001933"/>
    </source>
</evidence>
<dbReference type="SUPFAM" id="SSF53383">
    <property type="entry name" value="PLP-dependent transferases"/>
    <property type="match status" value="1"/>
</dbReference>
<evidence type="ECO:0000256" key="3">
    <source>
        <dbReference type="ARBA" id="ARBA00022679"/>
    </source>
</evidence>
<dbReference type="InterPro" id="IPR015422">
    <property type="entry name" value="PyrdxlP-dep_Trfase_small"/>
</dbReference>
<comment type="cofactor">
    <cofactor evidence="1 4">
        <name>pyridoxal 5'-phosphate</name>
        <dbReference type="ChEBI" id="CHEBI:597326"/>
    </cofactor>
</comment>
<dbReference type="InterPro" id="IPR050881">
    <property type="entry name" value="LL-DAP_aminotransferase"/>
</dbReference>
<dbReference type="GeneID" id="8983561"/>
<dbReference type="EMBL" id="CP001994">
    <property type="protein sequence ID" value="ADE36887.1"/>
    <property type="molecule type" value="Genomic_DNA"/>
</dbReference>
<protein>
    <recommendedName>
        <fullName evidence="4">Aminotransferase</fullName>
        <ecNumber evidence="4">2.6.1.-</ecNumber>
    </recommendedName>
</protein>
<dbReference type="RefSeq" id="WP_013037829.1">
    <property type="nucleotide sequence ID" value="NC_014002.1"/>
</dbReference>
<evidence type="ECO:0000313" key="6">
    <source>
        <dbReference type="EMBL" id="ADE36887.1"/>
    </source>
</evidence>
<dbReference type="InterPro" id="IPR019881">
    <property type="entry name" value="DAP-NH2Trfase_DapL_Desulfo"/>
</dbReference>
<dbReference type="Gene3D" id="3.40.640.10">
    <property type="entry name" value="Type I PLP-dependent aspartate aminotransferase-like (Major domain)"/>
    <property type="match status" value="1"/>
</dbReference>
<dbReference type="Pfam" id="PF00155">
    <property type="entry name" value="Aminotran_1_2"/>
    <property type="match status" value="1"/>
</dbReference>
<dbReference type="InterPro" id="IPR015424">
    <property type="entry name" value="PyrdxlP-dep_Trfase"/>
</dbReference>
<dbReference type="Proteomes" id="UP000001059">
    <property type="component" value="Chromosome"/>
</dbReference>
<proteinExistence type="inferred from homology"/>
<gene>
    <name evidence="6" type="ordered locus">Mmah_1388</name>
</gene>
<evidence type="ECO:0000256" key="2">
    <source>
        <dbReference type="ARBA" id="ARBA00022576"/>
    </source>
</evidence>
<dbReference type="PANTHER" id="PTHR42832">
    <property type="entry name" value="AMINO ACID AMINOTRANSFERASE"/>
    <property type="match status" value="1"/>
</dbReference>
<dbReference type="GO" id="GO:0009089">
    <property type="term" value="P:lysine biosynthetic process via diaminopimelate"/>
    <property type="evidence" value="ECO:0007669"/>
    <property type="project" value="InterPro"/>
</dbReference>
<keyword evidence="3 4" id="KW-0808">Transferase</keyword>
<keyword evidence="7" id="KW-1185">Reference proteome</keyword>
<name>D5E6U9_METMS</name>
<dbReference type="AlphaFoldDB" id="D5E6U9"/>
<dbReference type="STRING" id="547558.Mmah_1388"/>
<comment type="similarity">
    <text evidence="4">Belongs to the class-I pyridoxal-phosphate-dependent aminotransferase family.</text>
</comment>
<evidence type="ECO:0000256" key="4">
    <source>
        <dbReference type="RuleBase" id="RU000481"/>
    </source>
</evidence>
<keyword evidence="2 4" id="KW-0032">Aminotransferase</keyword>